<keyword evidence="2" id="KW-1185">Reference proteome</keyword>
<evidence type="ECO:0000313" key="2">
    <source>
        <dbReference type="Proteomes" id="UP001432322"/>
    </source>
</evidence>
<dbReference type="Proteomes" id="UP001432322">
    <property type="component" value="Unassembled WGS sequence"/>
</dbReference>
<comment type="caution">
    <text evidence="1">The sequence shown here is derived from an EMBL/GenBank/DDBJ whole genome shotgun (WGS) entry which is preliminary data.</text>
</comment>
<gene>
    <name evidence="1" type="ORF">PFISCL1PPCAC_6836</name>
</gene>
<accession>A0AAV5VAL2</accession>
<dbReference type="EMBL" id="BTSY01000002">
    <property type="protein sequence ID" value="GMT15539.1"/>
    <property type="molecule type" value="Genomic_DNA"/>
</dbReference>
<protein>
    <submittedName>
        <fullName evidence="1">Uncharacterized protein</fullName>
    </submittedName>
</protein>
<evidence type="ECO:0000313" key="1">
    <source>
        <dbReference type="EMBL" id="GMT15539.1"/>
    </source>
</evidence>
<proteinExistence type="predicted"/>
<name>A0AAV5VAL2_9BILA</name>
<organism evidence="1 2">
    <name type="scientific">Pristionchus fissidentatus</name>
    <dbReference type="NCBI Taxonomy" id="1538716"/>
    <lineage>
        <taxon>Eukaryota</taxon>
        <taxon>Metazoa</taxon>
        <taxon>Ecdysozoa</taxon>
        <taxon>Nematoda</taxon>
        <taxon>Chromadorea</taxon>
        <taxon>Rhabditida</taxon>
        <taxon>Rhabditina</taxon>
        <taxon>Diplogasteromorpha</taxon>
        <taxon>Diplogasteroidea</taxon>
        <taxon>Neodiplogasteridae</taxon>
        <taxon>Pristionchus</taxon>
    </lineage>
</organism>
<reference evidence="1" key="1">
    <citation type="submission" date="2023-10" db="EMBL/GenBank/DDBJ databases">
        <title>Genome assembly of Pristionchus species.</title>
        <authorList>
            <person name="Yoshida K."/>
            <person name="Sommer R.J."/>
        </authorList>
    </citation>
    <scope>NUCLEOTIDE SEQUENCE</scope>
    <source>
        <strain evidence="1">RS5133</strain>
    </source>
</reference>
<dbReference type="AlphaFoldDB" id="A0AAV5VAL2"/>
<feature type="non-terminal residue" evidence="1">
    <location>
        <position position="360"/>
    </location>
</feature>
<sequence length="360" mass="37231">MTSSLRNRRHFLLARDVVDQVNDAVRVSVLVVLPRDELDEVGVERDACISVEDGGVRVRDEVGRDNLVLSVRENALHGSLGGLLDDLLDGSHVGGLLETDSEVDDRHIGSGHAERHAGKLAVQGGDDLSDSLGCSSRGGDDVLGGSSAVSPQLARGTVDGLLGGGRGVHGGHQTLNDAEVVVDDLGEGREAVGRARGVGDDVVVGRVVQLVVDAHHVHGGISRGSRDDDFLGASLEMGVGLVDGGEDSSRLDDIVGASCSPGDLGRVLAVVHLDTVGALALLGHNEVVSLVLDAALEAAVGRVVVEQVHHVVDVDEGVVDGHHLNGVLLHGGAQHQTADAAKSVDSNSGLRHDGRLLQYV</sequence>